<reference evidence="11 12" key="1">
    <citation type="journal article" date="2004" name="Proc. Natl. Acad. Sci. U.S.A.">
        <title>The louse-borne human pathogen Bartonella quintana is a genomic derivative of the zoonotic agent Bartonella henselae.</title>
        <authorList>
            <person name="Alsmark U.C.M."/>
            <person name="Frank A.C."/>
            <person name="Karlberg E.O."/>
            <person name="Legault B.-A."/>
            <person name="Ardell D.H."/>
            <person name="Canbaeck B."/>
            <person name="Eriksson A.-S."/>
            <person name="Naeslund A.K."/>
            <person name="Handley S.A."/>
            <person name="Huvet M."/>
            <person name="La Scola B."/>
            <person name="Holmberg M."/>
            <person name="Andersson S.G.E."/>
        </authorList>
    </citation>
    <scope>NUCLEOTIDE SEQUENCE [LARGE SCALE GENOMIC DNA]</scope>
    <source>
        <strain evidence="12">ATCC 49882 / DSM 28221 / CCUG 30454 / Houston 1</strain>
    </source>
</reference>
<evidence type="ECO:0000256" key="7">
    <source>
        <dbReference type="ARBA" id="ARBA00023136"/>
    </source>
</evidence>
<dbReference type="InterPro" id="IPR034746">
    <property type="entry name" value="POTRA"/>
</dbReference>
<dbReference type="HAMAP" id="MF_00911">
    <property type="entry name" value="FtsQ_subfam"/>
    <property type="match status" value="1"/>
</dbReference>
<evidence type="ECO:0000313" key="12">
    <source>
        <dbReference type="Proteomes" id="UP000000421"/>
    </source>
</evidence>
<dbReference type="EMBL" id="BX897699">
    <property type="protein sequence ID" value="CAF27905.1"/>
    <property type="molecule type" value="Genomic_DNA"/>
</dbReference>
<evidence type="ECO:0000256" key="5">
    <source>
        <dbReference type="ARBA" id="ARBA00022692"/>
    </source>
</evidence>
<evidence type="ECO:0000256" key="4">
    <source>
        <dbReference type="ARBA" id="ARBA00022618"/>
    </source>
</evidence>
<keyword evidence="7 9" id="KW-0472">Membrane</keyword>
<dbReference type="Gene3D" id="3.40.50.11690">
    <property type="entry name" value="Cell division protein FtsQ/DivIB"/>
    <property type="match status" value="1"/>
</dbReference>
<keyword evidence="5 9" id="KW-0812">Transmembrane</keyword>
<evidence type="ECO:0000256" key="6">
    <source>
        <dbReference type="ARBA" id="ARBA00022989"/>
    </source>
</evidence>
<evidence type="ECO:0000256" key="1">
    <source>
        <dbReference type="ARBA" id="ARBA00004370"/>
    </source>
</evidence>
<dbReference type="PANTHER" id="PTHR35851:SF1">
    <property type="entry name" value="CELL DIVISION PROTEIN FTSQ"/>
    <property type="match status" value="1"/>
</dbReference>
<sequence>MDGGGRVMYALNVDKTNIPMVVLSVPVLPRLYRRFLRFMFEFVFVRIHVPRHFGSFAVLFFFSLTLLYGFSLSGRVEMIVKTALSDIGFVVTDVDMSGNKRVVKQEILKILGLDTAPSIFTFNVDRARSLLEQKAWIQSANVQKIYPNRVRISVVERKPYAIWQHDGMMDIVDSTGRVIAPFQTGIVQNLPLVVGQGAQNAAKGFLQALSVYPKVYDHVRAYVRVGDRRWDLILDNGVRVLLPENGAFERLDSLIESATVQNLFSRDVLRVDLRLPDRITVALSDEVLERHRAFVAEEQRVLKARKAGKL</sequence>
<comment type="similarity">
    <text evidence="9">Belongs to the FtsQ/DivIB family. FtsQ subfamily.</text>
</comment>
<name>A0A0H3LX81_BARHE</name>
<dbReference type="PANTHER" id="PTHR35851">
    <property type="entry name" value="CELL DIVISION PROTEIN FTSQ"/>
    <property type="match status" value="1"/>
</dbReference>
<dbReference type="Proteomes" id="UP000000421">
    <property type="component" value="Chromosome"/>
</dbReference>
<organism evidence="11 12">
    <name type="scientific">Bartonella henselae (strain ATCC 49882 / DSM 28221 / CCUG 30454 / Houston 1)</name>
    <name type="common">Rochalimaea henselae</name>
    <dbReference type="NCBI Taxonomy" id="283166"/>
    <lineage>
        <taxon>Bacteria</taxon>
        <taxon>Pseudomonadati</taxon>
        <taxon>Pseudomonadota</taxon>
        <taxon>Alphaproteobacteria</taxon>
        <taxon>Hyphomicrobiales</taxon>
        <taxon>Bartonellaceae</taxon>
        <taxon>Bartonella</taxon>
    </lineage>
</organism>
<accession>A0A0H3LX81</accession>
<keyword evidence="3 9" id="KW-0997">Cell inner membrane</keyword>
<gene>
    <name evidence="9 11" type="primary">ftsQ</name>
    <name evidence="11" type="ordered locus">BH11200</name>
</gene>
<dbReference type="KEGG" id="bhe:BH11200"/>
<dbReference type="Pfam" id="PF08478">
    <property type="entry name" value="POTRA_1"/>
    <property type="match status" value="1"/>
</dbReference>
<dbReference type="InterPro" id="IPR013685">
    <property type="entry name" value="POTRA_FtsQ_type"/>
</dbReference>
<keyword evidence="6 9" id="KW-1133">Transmembrane helix</keyword>
<dbReference type="AlphaFoldDB" id="A0A0H3LX81"/>
<protein>
    <recommendedName>
        <fullName evidence="9">Cell division protein FtsQ</fullName>
    </recommendedName>
</protein>
<evidence type="ECO:0000256" key="3">
    <source>
        <dbReference type="ARBA" id="ARBA00022519"/>
    </source>
</evidence>
<proteinExistence type="inferred from homology"/>
<dbReference type="GO" id="GO:0090529">
    <property type="term" value="P:cell septum assembly"/>
    <property type="evidence" value="ECO:0007669"/>
    <property type="project" value="InterPro"/>
</dbReference>
<dbReference type="EnsemblBacteria" id="CAF27905">
    <property type="protein sequence ID" value="CAF27905"/>
    <property type="gene ID" value="BH11200"/>
</dbReference>
<feature type="transmembrane region" description="Helical" evidence="9">
    <location>
        <begin position="53"/>
        <end position="71"/>
    </location>
</feature>
<dbReference type="eggNOG" id="COG1589">
    <property type="taxonomic scope" value="Bacteria"/>
</dbReference>
<dbReference type="PaxDb" id="283166-BH11200"/>
<dbReference type="GO" id="GO:0005886">
    <property type="term" value="C:plasma membrane"/>
    <property type="evidence" value="ECO:0007669"/>
    <property type="project" value="UniProtKB-SubCell"/>
</dbReference>
<keyword evidence="2 9" id="KW-1003">Cell membrane</keyword>
<dbReference type="Pfam" id="PF03799">
    <property type="entry name" value="FtsQ_DivIB_C"/>
    <property type="match status" value="1"/>
</dbReference>
<feature type="domain" description="POTRA" evidence="10">
    <location>
        <begin position="89"/>
        <end position="157"/>
    </location>
</feature>
<comment type="subcellular location">
    <subcellularLocation>
        <location evidence="9">Cell inner membrane</location>
        <topology evidence="9">Single-pass type II membrane protein</topology>
    </subcellularLocation>
    <subcellularLocation>
        <location evidence="1">Membrane</location>
    </subcellularLocation>
    <text evidence="9">Localizes to the division septum.</text>
</comment>
<evidence type="ECO:0000259" key="10">
    <source>
        <dbReference type="PROSITE" id="PS51779"/>
    </source>
</evidence>
<dbReference type="InterPro" id="IPR045335">
    <property type="entry name" value="FtsQ_C_sf"/>
</dbReference>
<evidence type="ECO:0000256" key="8">
    <source>
        <dbReference type="ARBA" id="ARBA00023306"/>
    </source>
</evidence>
<dbReference type="InterPro" id="IPR026579">
    <property type="entry name" value="FtsQ"/>
</dbReference>
<dbReference type="Gene3D" id="3.10.20.310">
    <property type="entry name" value="membrane protein fhac"/>
    <property type="match status" value="1"/>
</dbReference>
<dbReference type="InterPro" id="IPR005548">
    <property type="entry name" value="Cell_div_FtsQ/DivIB_C"/>
</dbReference>
<keyword evidence="4 9" id="KW-0132">Cell division</keyword>
<comment type="function">
    <text evidence="9">Essential cell division protein.</text>
</comment>
<evidence type="ECO:0000313" key="11">
    <source>
        <dbReference type="EMBL" id="CAF27905.1"/>
    </source>
</evidence>
<dbReference type="GO" id="GO:0043093">
    <property type="term" value="P:FtsZ-dependent cytokinesis"/>
    <property type="evidence" value="ECO:0007669"/>
    <property type="project" value="UniProtKB-UniRule"/>
</dbReference>
<keyword evidence="12" id="KW-1185">Reference proteome</keyword>
<dbReference type="PROSITE" id="PS51779">
    <property type="entry name" value="POTRA"/>
    <property type="match status" value="1"/>
</dbReference>
<evidence type="ECO:0000256" key="2">
    <source>
        <dbReference type="ARBA" id="ARBA00022475"/>
    </source>
</evidence>
<evidence type="ECO:0000256" key="9">
    <source>
        <dbReference type="HAMAP-Rule" id="MF_00911"/>
    </source>
</evidence>
<dbReference type="GO" id="GO:0032153">
    <property type="term" value="C:cell division site"/>
    <property type="evidence" value="ECO:0007669"/>
    <property type="project" value="UniProtKB-UniRule"/>
</dbReference>
<keyword evidence="8 9" id="KW-0131">Cell cycle</keyword>